<organism evidence="2 3">
    <name type="scientific">Desulfosarcina widdelii</name>
    <dbReference type="NCBI Taxonomy" id="947919"/>
    <lineage>
        <taxon>Bacteria</taxon>
        <taxon>Pseudomonadati</taxon>
        <taxon>Thermodesulfobacteriota</taxon>
        <taxon>Desulfobacteria</taxon>
        <taxon>Desulfobacterales</taxon>
        <taxon>Desulfosarcinaceae</taxon>
        <taxon>Desulfosarcina</taxon>
    </lineage>
</organism>
<protein>
    <submittedName>
        <fullName evidence="2">Uncharacterized protein</fullName>
    </submittedName>
</protein>
<evidence type="ECO:0000256" key="1">
    <source>
        <dbReference type="SAM" id="Phobius"/>
    </source>
</evidence>
<sequence>MIEMAGWILAILLGMAMLYGFLKQEHELIEEWREGSIREALEVQEKLIDAKAEYLTAHTERIKNEPPPITISGDGLEPHLETIMWDLFEKIQIRAAKEGLNQLCLDNSTVTNRPEQDSILEEILTRDDRLRPDQGGLL</sequence>
<keyword evidence="1" id="KW-0472">Membrane</keyword>
<keyword evidence="1" id="KW-0812">Transmembrane</keyword>
<accession>A0A5K7YUI0</accession>
<proteinExistence type="predicted"/>
<feature type="transmembrane region" description="Helical" evidence="1">
    <location>
        <begin position="6"/>
        <end position="22"/>
    </location>
</feature>
<dbReference type="RefSeq" id="WP_155302551.1">
    <property type="nucleotide sequence ID" value="NZ_AP021875.1"/>
</dbReference>
<dbReference type="KEGG" id="dwd:DSCW_08590"/>
<reference evidence="2 3" key="1">
    <citation type="submission" date="2019-11" db="EMBL/GenBank/DDBJ databases">
        <title>Comparative genomics of hydrocarbon-degrading Desulfosarcina strains.</title>
        <authorList>
            <person name="Watanabe M."/>
            <person name="Kojima H."/>
            <person name="Fukui M."/>
        </authorList>
    </citation>
    <scope>NUCLEOTIDE SEQUENCE [LARGE SCALE GENOMIC DNA]</scope>
    <source>
        <strain evidence="2 3">PP31</strain>
    </source>
</reference>
<dbReference type="Proteomes" id="UP000427769">
    <property type="component" value="Chromosome"/>
</dbReference>
<keyword evidence="1" id="KW-1133">Transmembrane helix</keyword>
<dbReference type="AlphaFoldDB" id="A0A5K7YUI0"/>
<gene>
    <name evidence="2" type="ORF">DSCW_08590</name>
</gene>
<evidence type="ECO:0000313" key="2">
    <source>
        <dbReference type="EMBL" id="BBO73442.1"/>
    </source>
</evidence>
<dbReference type="EMBL" id="AP021875">
    <property type="protein sequence ID" value="BBO73442.1"/>
    <property type="molecule type" value="Genomic_DNA"/>
</dbReference>
<name>A0A5K7YUI0_9BACT</name>
<evidence type="ECO:0000313" key="3">
    <source>
        <dbReference type="Proteomes" id="UP000427769"/>
    </source>
</evidence>
<keyword evidence="3" id="KW-1185">Reference proteome</keyword>
<dbReference type="OrthoDB" id="6132256at2"/>